<evidence type="ECO:0000313" key="2">
    <source>
        <dbReference type="EMBL" id="KAK8006210.1"/>
    </source>
</evidence>
<feature type="compositionally biased region" description="Low complexity" evidence="1">
    <location>
        <begin position="179"/>
        <end position="199"/>
    </location>
</feature>
<dbReference type="EMBL" id="JAQQWI010000017">
    <property type="protein sequence ID" value="KAK8006210.1"/>
    <property type="molecule type" value="Genomic_DNA"/>
</dbReference>
<feature type="region of interest" description="Disordered" evidence="1">
    <location>
        <begin position="123"/>
        <end position="252"/>
    </location>
</feature>
<organism evidence="2 3">
    <name type="scientific">Apiospora marii</name>
    <dbReference type="NCBI Taxonomy" id="335849"/>
    <lineage>
        <taxon>Eukaryota</taxon>
        <taxon>Fungi</taxon>
        <taxon>Dikarya</taxon>
        <taxon>Ascomycota</taxon>
        <taxon>Pezizomycotina</taxon>
        <taxon>Sordariomycetes</taxon>
        <taxon>Xylariomycetidae</taxon>
        <taxon>Amphisphaeriales</taxon>
        <taxon>Apiosporaceae</taxon>
        <taxon>Apiospora</taxon>
    </lineage>
</organism>
<feature type="region of interest" description="Disordered" evidence="1">
    <location>
        <begin position="290"/>
        <end position="325"/>
    </location>
</feature>
<evidence type="ECO:0000313" key="3">
    <source>
        <dbReference type="Proteomes" id="UP001396898"/>
    </source>
</evidence>
<dbReference type="Proteomes" id="UP001396898">
    <property type="component" value="Unassembled WGS sequence"/>
</dbReference>
<proteinExistence type="predicted"/>
<accession>A0ABR1R9W0</accession>
<feature type="compositionally biased region" description="Polar residues" evidence="1">
    <location>
        <begin position="308"/>
        <end position="318"/>
    </location>
</feature>
<feature type="compositionally biased region" description="Polar residues" evidence="1">
    <location>
        <begin position="52"/>
        <end position="70"/>
    </location>
</feature>
<feature type="compositionally biased region" description="Polar residues" evidence="1">
    <location>
        <begin position="220"/>
        <end position="230"/>
    </location>
</feature>
<gene>
    <name evidence="2" type="ORF">PG991_012507</name>
</gene>
<reference evidence="2 3" key="1">
    <citation type="submission" date="2023-01" db="EMBL/GenBank/DDBJ databases">
        <title>Analysis of 21 Apiospora genomes using comparative genomics revels a genus with tremendous synthesis potential of carbohydrate active enzymes and secondary metabolites.</title>
        <authorList>
            <person name="Sorensen T."/>
        </authorList>
    </citation>
    <scope>NUCLEOTIDE SEQUENCE [LARGE SCALE GENOMIC DNA]</scope>
    <source>
        <strain evidence="2 3">CBS 20057</strain>
    </source>
</reference>
<comment type="caution">
    <text evidence="2">The sequence shown here is derived from an EMBL/GenBank/DDBJ whole genome shotgun (WGS) entry which is preliminary data.</text>
</comment>
<feature type="region of interest" description="Disordered" evidence="1">
    <location>
        <begin position="34"/>
        <end position="70"/>
    </location>
</feature>
<protein>
    <submittedName>
        <fullName evidence="2">Uncharacterized protein</fullName>
    </submittedName>
</protein>
<feature type="compositionally biased region" description="Low complexity" evidence="1">
    <location>
        <begin position="123"/>
        <end position="153"/>
    </location>
</feature>
<sequence>MCTTIRTKHHGCGHTQYQNTSHCHIVRRLPSSSYSLSDVGEKPNNENPMGRQLSSSHPNGGPRANSQYQLSSRDDHRLLLQSTKWLPDTQPRVPPAMFQCIKNVATRPVDGLCKLCQQQQQQQQTRNSTPGPRTTTPPVVAVAPPQKASPQVQSRKEGKAKLHKKNKKSEASSLVVPNAATTTTTPASLSPSSAAAATPVSGHRTRSTSTATATAGLTANERSPSRSLTPASMLRRVMKRDRAPSETPSLDVDLTRAVRESFQKLSVMYGGSGTPEPGRSRSVSAVSIVLEEDKDDGRARTGMVTPSPGKQGQKTASQDGKGEDK</sequence>
<name>A0ABR1R9W0_9PEZI</name>
<evidence type="ECO:0000256" key="1">
    <source>
        <dbReference type="SAM" id="MobiDB-lite"/>
    </source>
</evidence>
<keyword evidence="3" id="KW-1185">Reference proteome</keyword>